<keyword evidence="1" id="KW-1133">Transmembrane helix</keyword>
<feature type="transmembrane region" description="Helical" evidence="1">
    <location>
        <begin position="182"/>
        <end position="207"/>
    </location>
</feature>
<feature type="transmembrane region" description="Helical" evidence="1">
    <location>
        <begin position="82"/>
        <end position="101"/>
    </location>
</feature>
<feature type="transmembrane region" description="Helical" evidence="1">
    <location>
        <begin position="219"/>
        <end position="242"/>
    </location>
</feature>
<dbReference type="Proteomes" id="UP001621706">
    <property type="component" value="Unassembled WGS sequence"/>
</dbReference>
<feature type="transmembrane region" description="Helical" evidence="1">
    <location>
        <begin position="331"/>
        <end position="352"/>
    </location>
</feature>
<keyword evidence="3" id="KW-1185">Reference proteome</keyword>
<gene>
    <name evidence="2" type="ORF">V3I07_12125</name>
</gene>
<feature type="transmembrane region" description="Helical" evidence="1">
    <location>
        <begin position="402"/>
        <end position="428"/>
    </location>
</feature>
<evidence type="ECO:0000256" key="1">
    <source>
        <dbReference type="SAM" id="Phobius"/>
    </source>
</evidence>
<dbReference type="Pfam" id="PF00115">
    <property type="entry name" value="COX1"/>
    <property type="match status" value="1"/>
</dbReference>
<dbReference type="EMBL" id="JAZGZP010000018">
    <property type="protein sequence ID" value="MFK7001639.1"/>
    <property type="molecule type" value="Genomic_DNA"/>
</dbReference>
<feature type="transmembrane region" description="Helical" evidence="1">
    <location>
        <begin position="248"/>
        <end position="269"/>
    </location>
</feature>
<feature type="transmembrane region" description="Helical" evidence="1">
    <location>
        <begin position="296"/>
        <end position="316"/>
    </location>
</feature>
<feature type="transmembrane region" description="Helical" evidence="1">
    <location>
        <begin position="145"/>
        <end position="162"/>
    </location>
</feature>
<reference evidence="2 3" key="1">
    <citation type="submission" date="2024-02" db="EMBL/GenBank/DDBJ databases">
        <title>Comparative Genomic Analysis of Flavobacterium Species Causing Columnaris Disease of Freshwater Fish in Thailand: Insights into Virulence and Resistance Mechanisms.</title>
        <authorList>
            <person name="Nguyen D."/>
            <person name="Chokmangmeepisarn P."/>
            <person name="Khianchaikhan K."/>
            <person name="Morishita M."/>
            <person name="Bunnoy A."/>
            <person name="Rodkhum C."/>
        </authorList>
    </citation>
    <scope>NUCLEOTIDE SEQUENCE [LARGE SCALE GENOMIC DNA]</scope>
    <source>
        <strain evidence="2 3">CNRT2201</strain>
    </source>
</reference>
<feature type="transmembrane region" description="Helical" evidence="1">
    <location>
        <begin position="49"/>
        <end position="70"/>
    </location>
</feature>
<dbReference type="SUPFAM" id="SSF81442">
    <property type="entry name" value="Cytochrome c oxidase subunit I-like"/>
    <property type="match status" value="1"/>
</dbReference>
<dbReference type="Gene3D" id="1.20.210.10">
    <property type="entry name" value="Cytochrome c oxidase-like, subunit I domain"/>
    <property type="match status" value="1"/>
</dbReference>
<organism evidence="2 3">
    <name type="scientific">Flavobacterium oreochromis</name>
    <dbReference type="NCBI Taxonomy" id="2906078"/>
    <lineage>
        <taxon>Bacteria</taxon>
        <taxon>Pseudomonadati</taxon>
        <taxon>Bacteroidota</taxon>
        <taxon>Flavobacteriia</taxon>
        <taxon>Flavobacteriales</taxon>
        <taxon>Flavobacteriaceae</taxon>
        <taxon>Flavobacterium</taxon>
    </lineage>
</organism>
<feature type="transmembrane region" description="Helical" evidence="1">
    <location>
        <begin position="7"/>
        <end position="29"/>
    </location>
</feature>
<comment type="caution">
    <text evidence="2">The sequence shown here is derived from an EMBL/GenBank/DDBJ whole genome shotgun (WGS) entry which is preliminary data.</text>
</comment>
<keyword evidence="1" id="KW-0472">Membrane</keyword>
<feature type="transmembrane region" description="Helical" evidence="1">
    <location>
        <begin position="364"/>
        <end position="382"/>
    </location>
</feature>
<proteinExistence type="predicted"/>
<evidence type="ECO:0000313" key="2">
    <source>
        <dbReference type="EMBL" id="MFK7001639.1"/>
    </source>
</evidence>
<dbReference type="InterPro" id="IPR000883">
    <property type="entry name" value="Cyt_C_Oxase_1"/>
</dbReference>
<accession>A0ABW8PDA0</accession>
<dbReference type="RefSeq" id="WP_088397804.1">
    <property type="nucleotide sequence ID" value="NZ_JAZGZP010000018.1"/>
</dbReference>
<sequence length="441" mass="51255">MRNKICLLFILLGLISLILGIFLGLLSSIQYVIPEFIKAIVPFSHLRSMHTVCVIAWIILTGTGGVYYYISKDLPIYSYILLKIHFIIFLGAGILILISYLLGNFGGKEYLEFPPFLIIPILLGWVIFGINYYKTLIKKLDNWPVYYWMWGTGIIFMIYHLLEAYSWLIPSVNSNFIKSLTIQWKAGGSFVGAWNMLIYGTAIYLMSKIKHDDSIGRKFNYFFFYFLGLTNLMFGWAHHIYIVPTERWIRYFAYVISMTEWIVLFNIIYEWKKSVTIDIKKQHLLSYQFLKLTDKWIFLNIILALLVSIPAINLYTHGTHITVAHAMGTTIGINTSILLASVLYIISEFITISNFDIKYIGYKIFDYSLFFFWIILIIAGIYKSYWVQNNGMNSFSTLHQNLLWVYISFSVAGVGLFVGLLLIVIPLIKKINQIIYYKNEL</sequence>
<protein>
    <submittedName>
        <fullName evidence="2">Cbb3-type cytochrome c oxidase subunit I</fullName>
    </submittedName>
</protein>
<evidence type="ECO:0000313" key="3">
    <source>
        <dbReference type="Proteomes" id="UP001621706"/>
    </source>
</evidence>
<name>A0ABW8PDA0_9FLAO</name>
<dbReference type="InterPro" id="IPR036927">
    <property type="entry name" value="Cyt_c_oxase-like_su1_sf"/>
</dbReference>
<keyword evidence="1" id="KW-0812">Transmembrane</keyword>
<feature type="transmembrane region" description="Helical" evidence="1">
    <location>
        <begin position="113"/>
        <end position="133"/>
    </location>
</feature>